<accession>A0AAU9CLJ8</accession>
<sequence length="114" mass="13385">MADRRAENALKTLHEVVWYSLDFGHGAEYPAIRDDLAGMDMDEPQAERLRRLDELAIDYILTADLDDIWPGLLEDHPDRPIERWWWHLGAIRRGRYPIETLPEHLQRAIREASA</sequence>
<evidence type="ECO:0000313" key="1">
    <source>
        <dbReference type="EMBL" id="BCX88507.1"/>
    </source>
</evidence>
<organism evidence="1 2">
    <name type="scientific">Methylomarinovum tepidoasis</name>
    <dbReference type="NCBI Taxonomy" id="2840183"/>
    <lineage>
        <taxon>Bacteria</taxon>
        <taxon>Pseudomonadati</taxon>
        <taxon>Pseudomonadota</taxon>
        <taxon>Gammaproteobacteria</taxon>
        <taxon>Methylococcales</taxon>
        <taxon>Methylothermaceae</taxon>
        <taxon>Methylomarinovum</taxon>
    </lineage>
</organism>
<evidence type="ECO:0000313" key="2">
    <source>
        <dbReference type="Proteomes" id="UP001321450"/>
    </source>
</evidence>
<dbReference type="RefSeq" id="WP_286293650.1">
    <property type="nucleotide sequence ID" value="NZ_AP024718.1"/>
</dbReference>
<name>A0AAU9CLJ8_9GAMM</name>
<keyword evidence="2" id="KW-1185">Reference proteome</keyword>
<dbReference type="EMBL" id="AP024718">
    <property type="protein sequence ID" value="BCX88507.1"/>
    <property type="molecule type" value="Genomic_DNA"/>
</dbReference>
<dbReference type="KEGG" id="meiy:MIN45_P0876"/>
<dbReference type="AlphaFoldDB" id="A0AAU9CLJ8"/>
<dbReference type="Proteomes" id="UP001321450">
    <property type="component" value="Chromosome"/>
</dbReference>
<proteinExistence type="predicted"/>
<gene>
    <name evidence="1" type="ORF">MIN45_P0876</name>
</gene>
<reference evidence="2" key="1">
    <citation type="journal article" date="2024" name="Int. J. Syst. Evol. Microbiol.">
        <title>Methylomarinovum tepidoasis sp. nov., a moderately thermophilic methanotroph of the family Methylothermaceae isolated from a deep-sea hydrothermal field.</title>
        <authorList>
            <person name="Hirayama H."/>
            <person name="Takaki Y."/>
            <person name="Abe M."/>
            <person name="Miyazaki M."/>
            <person name="Uematsu K."/>
            <person name="Matsui Y."/>
            <person name="Takai K."/>
        </authorList>
    </citation>
    <scope>NUCLEOTIDE SEQUENCE [LARGE SCALE GENOMIC DNA]</scope>
    <source>
        <strain evidence="2">IN45</strain>
    </source>
</reference>
<protein>
    <submittedName>
        <fullName evidence="1">Uncharacterized protein</fullName>
    </submittedName>
</protein>